<dbReference type="GO" id="GO:1990907">
    <property type="term" value="C:beta-catenin-TCF complex"/>
    <property type="evidence" value="ECO:0007669"/>
    <property type="project" value="TreeGrafter"/>
</dbReference>
<dbReference type="Pfam" id="PF00505">
    <property type="entry name" value="HMG_box"/>
    <property type="match status" value="1"/>
</dbReference>
<dbReference type="AlphaFoldDB" id="A0A183PAC2"/>
<proteinExistence type="inferred from homology"/>
<comment type="subcellular location">
    <subcellularLocation>
        <location evidence="1">Nucleus</location>
    </subcellularLocation>
</comment>
<dbReference type="Gene3D" id="1.10.30.10">
    <property type="entry name" value="High mobility group box domain"/>
    <property type="match status" value="1"/>
</dbReference>
<evidence type="ECO:0000256" key="2">
    <source>
        <dbReference type="ARBA" id="ARBA00006569"/>
    </source>
</evidence>
<feature type="region of interest" description="Disordered" evidence="9">
    <location>
        <begin position="132"/>
        <end position="161"/>
    </location>
</feature>
<evidence type="ECO:0000256" key="5">
    <source>
        <dbReference type="ARBA" id="ARBA00023125"/>
    </source>
</evidence>
<gene>
    <name evidence="10" type="ORF">SMTD_LOCUS11308</name>
</gene>
<organism evidence="10 11">
    <name type="scientific">Schistosoma mattheei</name>
    <dbReference type="NCBI Taxonomy" id="31246"/>
    <lineage>
        <taxon>Eukaryota</taxon>
        <taxon>Metazoa</taxon>
        <taxon>Spiralia</taxon>
        <taxon>Lophotrochozoa</taxon>
        <taxon>Platyhelminthes</taxon>
        <taxon>Trematoda</taxon>
        <taxon>Digenea</taxon>
        <taxon>Strigeidida</taxon>
        <taxon>Schistosomatoidea</taxon>
        <taxon>Schistosomatidae</taxon>
        <taxon>Schistosoma</taxon>
    </lineage>
</organism>
<comment type="similarity">
    <text evidence="2">Belongs to the TCF/LEF family.</text>
</comment>
<dbReference type="SMART" id="SM01366">
    <property type="entry name" value="c-clamp"/>
    <property type="match status" value="1"/>
</dbReference>
<reference evidence="10 11" key="1">
    <citation type="submission" date="2018-11" db="EMBL/GenBank/DDBJ databases">
        <authorList>
            <consortium name="Pathogen Informatics"/>
        </authorList>
    </citation>
    <scope>NUCLEOTIDE SEQUENCE [LARGE SCALE GENOMIC DNA]</scope>
    <source>
        <strain>Denwood</strain>
        <strain evidence="11">Zambia</strain>
    </source>
</reference>
<evidence type="ECO:0000313" key="10">
    <source>
        <dbReference type="EMBL" id="VDP57725.1"/>
    </source>
</evidence>
<keyword evidence="3" id="KW-0879">Wnt signaling pathway</keyword>
<keyword evidence="5" id="KW-0238">DNA-binding</keyword>
<evidence type="ECO:0000256" key="1">
    <source>
        <dbReference type="ARBA" id="ARBA00004123"/>
    </source>
</evidence>
<keyword evidence="7" id="KW-0804">Transcription</keyword>
<keyword evidence="8" id="KW-0539">Nucleus</keyword>
<dbReference type="GO" id="GO:0000978">
    <property type="term" value="F:RNA polymerase II cis-regulatory region sequence-specific DNA binding"/>
    <property type="evidence" value="ECO:0007669"/>
    <property type="project" value="TreeGrafter"/>
</dbReference>
<dbReference type="PANTHER" id="PTHR10373:SF38">
    <property type="entry name" value="PROTEIN PANGOLIN, ISOFORM J"/>
    <property type="match status" value="1"/>
</dbReference>
<evidence type="ECO:0000256" key="9">
    <source>
        <dbReference type="SAM" id="MobiDB-lite"/>
    </source>
</evidence>
<dbReference type="PANTHER" id="PTHR10373">
    <property type="entry name" value="TRANSCRIPTION FACTOR 7 FAMILY MEMBER"/>
    <property type="match status" value="1"/>
</dbReference>
<protein>
    <submittedName>
        <fullName evidence="10">Uncharacterized protein</fullName>
    </submittedName>
</protein>
<dbReference type="CDD" id="cd21996">
    <property type="entry name" value="HMG-box_TCF7-like"/>
    <property type="match status" value="1"/>
</dbReference>
<accession>A0A183PAC2</accession>
<sequence length="544" mass="59491">MGNFDISLENCKNYKNSIDSRNDNACTTNIPGISTNSVNTVTCINENKSNKLSLSSSLYTNAYQTHHSSSYNQQCIRHSKDLSFNNMNMLNYPRDIESTVGLSVREHSQSPLPTSPCAAAAAVVAAAVASWSGTSSPKTSNKSQQYFTSSNSHQSSPCPSISNNNNTLFPLSPSGSINKSALFNHLQSVKSPNSIGGMVPSPKANTAAHMQLLSAAAAAATFNSNLSSSSSSSSVHTAPSTPCITTSLNNEFTFEDSIREMKSVSTSSSSLWRRQQTAAAVVAAVAASAMIGNSTSSELSSVSAVARGDNDSISGRSGVGRRRRNTNIHNTLDRTNSPGLWSSRNHLFSSRSRDRRSFDFVKALTKSGITNIHNRNNNNNSNDDVIINEESSLDHCKGTLKRKMTTNLISSAAAATTTSSCLSKGIHIKKPLNAFMLFMKEMRSRVQEECTLKESAAINQVLGKKWHELTREEQTKYYEMARHEKELHQQLYPNWSARDNYAYHARRRKPAVAMTASELSGGNLKKCRARFGLEHQNMWCKPCR</sequence>
<evidence type="ECO:0000256" key="4">
    <source>
        <dbReference type="ARBA" id="ARBA00023015"/>
    </source>
</evidence>
<keyword evidence="11" id="KW-1185">Reference proteome</keyword>
<keyword evidence="4" id="KW-0805">Transcription regulation</keyword>
<dbReference type="GO" id="GO:0000785">
    <property type="term" value="C:chromatin"/>
    <property type="evidence" value="ECO:0007669"/>
    <property type="project" value="TreeGrafter"/>
</dbReference>
<dbReference type="InterPro" id="IPR036910">
    <property type="entry name" value="HMG_box_dom_sf"/>
</dbReference>
<dbReference type="InterPro" id="IPR009071">
    <property type="entry name" value="HMG_box_dom"/>
</dbReference>
<dbReference type="SMART" id="SM00398">
    <property type="entry name" value="HMG"/>
    <property type="match status" value="1"/>
</dbReference>
<dbReference type="GO" id="GO:0060070">
    <property type="term" value="P:canonical Wnt signaling pathway"/>
    <property type="evidence" value="ECO:0007669"/>
    <property type="project" value="TreeGrafter"/>
</dbReference>
<dbReference type="FunFam" id="1.10.30.10:FF:000001">
    <property type="entry name" value="transcription factor 7 isoform X2"/>
    <property type="match status" value="1"/>
</dbReference>
<keyword evidence="6" id="KW-0010">Activator</keyword>
<evidence type="ECO:0000256" key="6">
    <source>
        <dbReference type="ARBA" id="ARBA00023159"/>
    </source>
</evidence>
<feature type="compositionally biased region" description="Low complexity" evidence="9">
    <location>
        <begin position="149"/>
        <end position="161"/>
    </location>
</feature>
<dbReference type="EMBL" id="UZAL01031341">
    <property type="protein sequence ID" value="VDP57725.1"/>
    <property type="molecule type" value="Genomic_DNA"/>
</dbReference>
<dbReference type="STRING" id="31246.A0A183PAC2"/>
<dbReference type="InterPro" id="IPR024940">
    <property type="entry name" value="TCF/LEF"/>
</dbReference>
<dbReference type="GO" id="GO:0000981">
    <property type="term" value="F:DNA-binding transcription factor activity, RNA polymerase II-specific"/>
    <property type="evidence" value="ECO:0007669"/>
    <property type="project" value="TreeGrafter"/>
</dbReference>
<evidence type="ECO:0000256" key="3">
    <source>
        <dbReference type="ARBA" id="ARBA00022687"/>
    </source>
</evidence>
<dbReference type="Proteomes" id="UP000269396">
    <property type="component" value="Unassembled WGS sequence"/>
</dbReference>
<name>A0A183PAC2_9TREM</name>
<evidence type="ECO:0000256" key="7">
    <source>
        <dbReference type="ARBA" id="ARBA00023163"/>
    </source>
</evidence>
<evidence type="ECO:0000313" key="11">
    <source>
        <dbReference type="Proteomes" id="UP000269396"/>
    </source>
</evidence>
<dbReference type="SUPFAM" id="SSF47095">
    <property type="entry name" value="HMG-box"/>
    <property type="match status" value="1"/>
</dbReference>
<evidence type="ECO:0000256" key="8">
    <source>
        <dbReference type="ARBA" id="ARBA00023242"/>
    </source>
</evidence>
<feature type="compositionally biased region" description="Polar residues" evidence="9">
    <location>
        <begin position="132"/>
        <end position="148"/>
    </location>
</feature>
<dbReference type="PROSITE" id="PS50118">
    <property type="entry name" value="HMG_BOX_2"/>
    <property type="match status" value="1"/>
</dbReference>